<keyword evidence="5" id="KW-1185">Reference proteome</keyword>
<dbReference type="PANTHER" id="PTHR11783">
    <property type="entry name" value="SULFOTRANSFERASE SULT"/>
    <property type="match status" value="1"/>
</dbReference>
<reference evidence="4" key="1">
    <citation type="submission" date="2021-10" db="EMBL/GenBank/DDBJ databases">
        <title>Tropical sea cucumber genome reveals ecological adaptation and Cuvierian tubules defense mechanism.</title>
        <authorList>
            <person name="Chen T."/>
        </authorList>
    </citation>
    <scope>NUCLEOTIDE SEQUENCE</scope>
    <source>
        <strain evidence="4">Nanhai2018</strain>
        <tissue evidence="4">Muscle</tissue>
    </source>
</reference>
<evidence type="ECO:0000313" key="5">
    <source>
        <dbReference type="Proteomes" id="UP001152320"/>
    </source>
</evidence>
<dbReference type="Pfam" id="PF00685">
    <property type="entry name" value="Sulfotransfer_1"/>
    <property type="match status" value="1"/>
</dbReference>
<name>A0A9Q1BQZ8_HOLLE</name>
<comment type="similarity">
    <text evidence="1">Belongs to the sulfotransferase 1 family.</text>
</comment>
<dbReference type="GO" id="GO:0008146">
    <property type="term" value="F:sulfotransferase activity"/>
    <property type="evidence" value="ECO:0007669"/>
    <property type="project" value="InterPro"/>
</dbReference>
<gene>
    <name evidence="4" type="ORF">HOLleu_24652</name>
</gene>
<evidence type="ECO:0000259" key="3">
    <source>
        <dbReference type="Pfam" id="PF00685"/>
    </source>
</evidence>
<feature type="domain" description="Sulfotransferase" evidence="3">
    <location>
        <begin position="37"/>
        <end position="294"/>
    </location>
</feature>
<dbReference type="SUPFAM" id="SSF52540">
    <property type="entry name" value="P-loop containing nucleoside triphosphate hydrolases"/>
    <property type="match status" value="1"/>
</dbReference>
<dbReference type="Proteomes" id="UP001152320">
    <property type="component" value="Chromosome 12"/>
</dbReference>
<evidence type="ECO:0000313" key="4">
    <source>
        <dbReference type="EMBL" id="KAJ8031458.1"/>
    </source>
</evidence>
<dbReference type="Gene3D" id="3.40.50.300">
    <property type="entry name" value="P-loop containing nucleotide triphosphate hydrolases"/>
    <property type="match status" value="1"/>
</dbReference>
<organism evidence="4 5">
    <name type="scientific">Holothuria leucospilota</name>
    <name type="common">Black long sea cucumber</name>
    <name type="synonym">Mertensiothuria leucospilota</name>
    <dbReference type="NCBI Taxonomy" id="206669"/>
    <lineage>
        <taxon>Eukaryota</taxon>
        <taxon>Metazoa</taxon>
        <taxon>Echinodermata</taxon>
        <taxon>Eleutherozoa</taxon>
        <taxon>Echinozoa</taxon>
        <taxon>Holothuroidea</taxon>
        <taxon>Aspidochirotacea</taxon>
        <taxon>Aspidochirotida</taxon>
        <taxon>Holothuriidae</taxon>
        <taxon>Holothuria</taxon>
    </lineage>
</organism>
<keyword evidence="2" id="KW-0808">Transferase</keyword>
<proteinExistence type="inferred from homology"/>
<protein>
    <submittedName>
        <fullName evidence="4">Sulfotransferase 1C2</fullName>
    </submittedName>
</protein>
<dbReference type="AlphaFoldDB" id="A0A9Q1BQZ8"/>
<dbReference type="InterPro" id="IPR000863">
    <property type="entry name" value="Sulfotransferase_dom"/>
</dbReference>
<comment type="caution">
    <text evidence="4">The sequence shown here is derived from an EMBL/GenBank/DDBJ whole genome shotgun (WGS) entry which is preliminary data.</text>
</comment>
<dbReference type="EMBL" id="JAIZAY010000012">
    <property type="protein sequence ID" value="KAJ8031458.1"/>
    <property type="molecule type" value="Genomic_DNA"/>
</dbReference>
<dbReference type="InterPro" id="IPR027417">
    <property type="entry name" value="P-loop_NTPase"/>
</dbReference>
<dbReference type="OrthoDB" id="205623at2759"/>
<accession>A0A9Q1BQZ8</accession>
<evidence type="ECO:0000256" key="1">
    <source>
        <dbReference type="ARBA" id="ARBA00005771"/>
    </source>
</evidence>
<sequence length="302" mass="34996">MNRTDYYKPHHIYKGTRMPPSVTETAVDAVEDLEIRDDDILLTGYPKSGTHWMVEVIQLILADGDASKLDYQCRKALLEGTDVKYLSGLHKKQSNAERVKYYPSPRVLKTHFRPYLVPKEAWTKKIPIIYLLRNPKDVFLSSVEFQKVFTLSAEQDVDFDKFFEAFLSGHVHYDGWCQHVTSFEALKGKENILFVTYEEAKQDPHTVIKSIAQHIGRDISDDVIEKVVANSTVEAMKQNYNKAMESLKQGDLDVNVVHLTSFINKGVAGRWKPQNSEDKWRRLDEIFKEKVRDTVYAIKYFK</sequence>
<evidence type="ECO:0000256" key="2">
    <source>
        <dbReference type="ARBA" id="ARBA00022679"/>
    </source>
</evidence>